<dbReference type="PROSITE" id="PS51272">
    <property type="entry name" value="SLH"/>
    <property type="match status" value="1"/>
</dbReference>
<protein>
    <recommendedName>
        <fullName evidence="2">SLH domain-containing protein</fullName>
    </recommendedName>
</protein>
<dbReference type="Pfam" id="PF00395">
    <property type="entry name" value="SLH"/>
    <property type="match status" value="2"/>
</dbReference>
<dbReference type="PROSITE" id="PS51257">
    <property type="entry name" value="PROKAR_LIPOPROTEIN"/>
    <property type="match status" value="1"/>
</dbReference>
<proteinExistence type="predicted"/>
<evidence type="ECO:0000256" key="1">
    <source>
        <dbReference type="SAM" id="SignalP"/>
    </source>
</evidence>
<dbReference type="AlphaFoldDB" id="A0A650EQM1"/>
<sequence>MTKLRKSICILLAAVLFAASCGLGVIASAGSDVSDSEVGLLVGLGIMEGSGTGSLNLEKEVTRGEFAAMIFRMMDLDAVSFEPMFRDVSRSNWAFDYVQTVAAQGYLRGDADGNFRPDDTIVLEEAAKILVAMLGYTYPAEEEGGYPAGYISVGTRIGVFSGVNLAYGKALTRGEVARLLYNCLDIKLMQQSNFGDKLSYHISADSTMLTDYLHVTDIRGTVRANHWVNLSGEYEIAQGQVVIDDVLYYTGKTDIADRIGTTVHAYVKLDESDPIQTVLYYEPAANQKNIVVKAEDIHSTTSESEFVYMDGNKNRKVSIPSDVTLIWNGKARFSFNGETLRPKTGDVTLIMDGGTLNMICVNSYESKVVQAVSEGTKTVYYKNNAAPTVLEDTEIQYTILKKDKKVDIDELAENDIVSIAESEDGMLVKMIVSNETLTGTVTAVTKDKYAVDSMAYPVSAYYAGKELDLGKEGTFYLDVFGYIVFAEYDSVSRDYAFLLARGLEDGLSAKLKMKLLTMAGQIEEKTVEEKVKFNDVKTDVAVVFEQLTARQLIKVQVSSAGEVLGIWTAADNTGASAAEYDTEEFSKDVEGKELRYKDKLFSDGDNLYCADDNTPVMVVALDSNDQINERECKVSTVPGTFAADTKYSDMIFYDLDADTRVPKIMVRLRQTGASSVNADNGVCVIEETYMTTDEDGTPIRGLRYYRDGQIYESPVENEVISTRQNNGSDSRNVPDVFQNVAFDDLQKGDVIQISTNIDGHISVFRPVFVQKYAPAEHTQLVSGGGSGYTEFPTFETYYATISKRSTQIMTLKMGAKESSVVCTRPKVYRVNSARDRLEVLSINDLTQYLNHGNVFAHVSRKACQTVVIYD</sequence>
<evidence type="ECO:0000259" key="2">
    <source>
        <dbReference type="PROSITE" id="PS51272"/>
    </source>
</evidence>
<gene>
    <name evidence="3" type="ORF">Firmicute1046_3300</name>
</gene>
<dbReference type="EMBL" id="MN577573">
    <property type="protein sequence ID" value="QGT51254.1"/>
    <property type="molecule type" value="Genomic_DNA"/>
</dbReference>
<evidence type="ECO:0000313" key="3">
    <source>
        <dbReference type="EMBL" id="QGT51254.1"/>
    </source>
</evidence>
<keyword evidence="1" id="KW-0732">Signal</keyword>
<dbReference type="InterPro" id="IPR001119">
    <property type="entry name" value="SLH_dom"/>
</dbReference>
<feature type="signal peptide" evidence="1">
    <location>
        <begin position="1"/>
        <end position="27"/>
    </location>
</feature>
<reference evidence="3" key="1">
    <citation type="journal article" date="2020" name="J. ISSAAS">
        <title>Lactobacilli and other gastrointestinal microbiota of Peromyscus leucopus, reservoir host for agents of Lyme disease and other zoonoses in North America.</title>
        <authorList>
            <person name="Milovic A."/>
            <person name="Bassam K."/>
            <person name="Shao H."/>
            <person name="Chatzistamou I."/>
            <person name="Tufts D.M."/>
            <person name="Diuk-Wasser M."/>
            <person name="Barbour A.G."/>
        </authorList>
    </citation>
    <scope>NUCLEOTIDE SEQUENCE</scope>
    <source>
        <strain evidence="3">LL40</strain>
    </source>
</reference>
<organism evidence="3">
    <name type="scientific">uncultured Bacillota bacterium</name>
    <dbReference type="NCBI Taxonomy" id="344338"/>
    <lineage>
        <taxon>Bacteria</taxon>
        <taxon>Bacillati</taxon>
        <taxon>Bacillota</taxon>
        <taxon>environmental samples</taxon>
    </lineage>
</organism>
<feature type="domain" description="SLH" evidence="2">
    <location>
        <begin position="81"/>
        <end position="144"/>
    </location>
</feature>
<feature type="chain" id="PRO_5038488484" description="SLH domain-containing protein" evidence="1">
    <location>
        <begin position="28"/>
        <end position="870"/>
    </location>
</feature>
<name>A0A650EQM1_9FIRM</name>
<accession>A0A650EQM1</accession>